<evidence type="ECO:0000313" key="2">
    <source>
        <dbReference type="EMBL" id="CAE1246075.1"/>
    </source>
</evidence>
<proteinExistence type="predicted"/>
<feature type="compositionally biased region" description="Polar residues" evidence="1">
    <location>
        <begin position="166"/>
        <end position="194"/>
    </location>
</feature>
<gene>
    <name evidence="2" type="ORF">SPHA_24993</name>
</gene>
<feature type="region of interest" description="Disordered" evidence="1">
    <location>
        <begin position="126"/>
        <end position="250"/>
    </location>
</feature>
<keyword evidence="3" id="KW-1185">Reference proteome</keyword>
<comment type="caution">
    <text evidence="2">The sequence shown here is derived from an EMBL/GenBank/DDBJ whole genome shotgun (WGS) entry which is preliminary data.</text>
</comment>
<dbReference type="AlphaFoldDB" id="A0A812BYI6"/>
<dbReference type="EMBL" id="CAHIKZ030000945">
    <property type="protein sequence ID" value="CAE1246075.1"/>
    <property type="molecule type" value="Genomic_DNA"/>
</dbReference>
<feature type="compositionally biased region" description="Basic residues" evidence="1">
    <location>
        <begin position="57"/>
        <end position="68"/>
    </location>
</feature>
<organism evidence="2 3">
    <name type="scientific">Acanthosepion pharaonis</name>
    <name type="common">Pharaoh cuttlefish</name>
    <name type="synonym">Sepia pharaonis</name>
    <dbReference type="NCBI Taxonomy" id="158019"/>
    <lineage>
        <taxon>Eukaryota</taxon>
        <taxon>Metazoa</taxon>
        <taxon>Spiralia</taxon>
        <taxon>Lophotrochozoa</taxon>
        <taxon>Mollusca</taxon>
        <taxon>Cephalopoda</taxon>
        <taxon>Coleoidea</taxon>
        <taxon>Decapodiformes</taxon>
        <taxon>Sepiida</taxon>
        <taxon>Sepiina</taxon>
        <taxon>Sepiidae</taxon>
        <taxon>Acanthosepion</taxon>
    </lineage>
</organism>
<evidence type="ECO:0000256" key="1">
    <source>
        <dbReference type="SAM" id="MobiDB-lite"/>
    </source>
</evidence>
<feature type="compositionally biased region" description="Polar residues" evidence="1">
    <location>
        <begin position="230"/>
        <end position="250"/>
    </location>
</feature>
<feature type="region of interest" description="Disordered" evidence="1">
    <location>
        <begin position="1"/>
        <end position="91"/>
    </location>
</feature>
<evidence type="ECO:0000313" key="3">
    <source>
        <dbReference type="Proteomes" id="UP000597762"/>
    </source>
</evidence>
<protein>
    <submittedName>
        <fullName evidence="2">Uncharacterized protein</fullName>
    </submittedName>
</protein>
<name>A0A812BYI6_ACAPH</name>
<feature type="compositionally biased region" description="Polar residues" evidence="1">
    <location>
        <begin position="139"/>
        <end position="158"/>
    </location>
</feature>
<accession>A0A812BYI6</accession>
<feature type="compositionally biased region" description="Low complexity" evidence="1">
    <location>
        <begin position="8"/>
        <end position="18"/>
    </location>
</feature>
<reference evidence="2" key="1">
    <citation type="submission" date="2021-01" db="EMBL/GenBank/DDBJ databases">
        <authorList>
            <person name="Li R."/>
            <person name="Bekaert M."/>
        </authorList>
    </citation>
    <scope>NUCLEOTIDE SEQUENCE</scope>
    <source>
        <strain evidence="2">Farmed</strain>
    </source>
</reference>
<feature type="compositionally biased region" description="Low complexity" evidence="1">
    <location>
        <begin position="211"/>
        <end position="222"/>
    </location>
</feature>
<dbReference type="Proteomes" id="UP000597762">
    <property type="component" value="Unassembled WGS sequence"/>
</dbReference>
<sequence>MGQGSSTNNKQQQQLQKNDSVEQVESVEPNEDDDMSRIGSLKKNKWLRQKPNDEKPKKSKKNDKKKKKKDDQDEVSSATCISEPDRTSLRHSRIELHLEECQPAPDEDDAISLSSCGEDLQKNLKDIESEERPSLLNCDYSSSSVTASPGESLSSGQDSGFARGNTIHSVSNLNDASMTENSQMLNEPSSSELSTPEIITANEFHNNCTDSSSGSAASPQQPKDSKETVEQTPSNSTQPIPDNTTGAVFV</sequence>